<feature type="coiled-coil region" evidence="1">
    <location>
        <begin position="232"/>
        <end position="262"/>
    </location>
</feature>
<dbReference type="PANTHER" id="PTHR21600">
    <property type="entry name" value="MITOCHONDRIAL RNA PSEUDOURIDINE SYNTHASE"/>
    <property type="match status" value="1"/>
</dbReference>
<dbReference type="GO" id="GO:0140098">
    <property type="term" value="F:catalytic activity, acting on RNA"/>
    <property type="evidence" value="ECO:0007669"/>
    <property type="project" value="UniProtKB-ARBA"/>
</dbReference>
<accession>A0A4Q7MUC0</accession>
<evidence type="ECO:0000313" key="3">
    <source>
        <dbReference type="EMBL" id="RZS70650.1"/>
    </source>
</evidence>
<evidence type="ECO:0000313" key="4">
    <source>
        <dbReference type="Proteomes" id="UP000293874"/>
    </source>
</evidence>
<dbReference type="PROSITE" id="PS01129">
    <property type="entry name" value="PSI_RLU"/>
    <property type="match status" value="1"/>
</dbReference>
<keyword evidence="1" id="KW-0175">Coiled coil</keyword>
<protein>
    <submittedName>
        <fullName evidence="3">tRNA pseudouridine32 synthase/23S rRNA pseudouridine746 synthase</fullName>
    </submittedName>
</protein>
<dbReference type="InterPro" id="IPR006224">
    <property type="entry name" value="PsdUridine_synth_RluA-like_CS"/>
</dbReference>
<dbReference type="Gene3D" id="3.30.2350.10">
    <property type="entry name" value="Pseudouridine synthase"/>
    <property type="match status" value="1"/>
</dbReference>
<keyword evidence="4" id="KW-1185">Reference proteome</keyword>
<comment type="caution">
    <text evidence="3">The sequence shown here is derived from an EMBL/GenBank/DDBJ whole genome shotgun (WGS) entry which is preliminary data.</text>
</comment>
<dbReference type="GO" id="GO:0009982">
    <property type="term" value="F:pseudouridine synthase activity"/>
    <property type="evidence" value="ECO:0007669"/>
    <property type="project" value="InterPro"/>
</dbReference>
<evidence type="ECO:0000259" key="2">
    <source>
        <dbReference type="Pfam" id="PF00849"/>
    </source>
</evidence>
<dbReference type="PANTHER" id="PTHR21600:SF89">
    <property type="entry name" value="RIBOSOMAL LARGE SUBUNIT PSEUDOURIDINE SYNTHASE A"/>
    <property type="match status" value="1"/>
</dbReference>
<dbReference type="SUPFAM" id="SSF55120">
    <property type="entry name" value="Pseudouridine synthase"/>
    <property type="match status" value="1"/>
</dbReference>
<evidence type="ECO:0000256" key="1">
    <source>
        <dbReference type="SAM" id="Coils"/>
    </source>
</evidence>
<dbReference type="Pfam" id="PF00849">
    <property type="entry name" value="PseudoU_synth_2"/>
    <property type="match status" value="1"/>
</dbReference>
<proteinExistence type="predicted"/>
<name>A0A4Q7MUC0_9BACT</name>
<sequence length="575" mass="66004">MLCFIMSNNQTNRYLSNDILQKISWFRNEQIAGIALPERFTFPFYYEPHPLAKIAVSELQHYLETQTDLDHNFGLSPEKEGSVIGKMFGVLVVQDAEGKLGYLSAFSGKLANSNDHPKFVPPVFDMLIENSFFLKEVEIISAVNHRITEICSDEDYQSLRENIEKLSAQSAQEISTLKTQLRSNKITRDQIRESNRSLSKQDYHLAEAGLIRESLFDKRLLRDLTNKWKPLLEEKQTRLSQIEKAIEALKNERRERSAALQQQLFEKYSFLNKNGKRKSLQEVFSQTPFGKPPSAAGECATPKLLQFAFENGYKPLAMAEFWWGASPVSEIRKHKHFYPACTGKCKPILAHMLEGMPVEENPFLVNTDGRYDLEIIFEDDSLAVVNKPAGLRSVPGVDIEDSVYSRLKNIWKKTEPLMVHRLDMDTSGLLVIAKTQQVHKHLQRQFLQRTVSKRYRALLSKVIDQSEGEIDLPLSADLFNRPRQLVCFETGKKSVTKWKMIKRYKATTKVDFWPLTGRTHQLRMHAAHELGLDAPIVGDDLYGTASERMCLHAASIEFMHPKTKEKISFEVEESF</sequence>
<dbReference type="GO" id="GO:0000455">
    <property type="term" value="P:enzyme-directed rRNA pseudouridine synthesis"/>
    <property type="evidence" value="ECO:0007669"/>
    <property type="project" value="TreeGrafter"/>
</dbReference>
<dbReference type="InterPro" id="IPR006145">
    <property type="entry name" value="PsdUridine_synth_RsuA/RluA"/>
</dbReference>
<dbReference type="InterPro" id="IPR050188">
    <property type="entry name" value="RluA_PseudoU_synthase"/>
</dbReference>
<organism evidence="3 4">
    <name type="scientific">Pseudobacter ginsenosidimutans</name>
    <dbReference type="NCBI Taxonomy" id="661488"/>
    <lineage>
        <taxon>Bacteria</taxon>
        <taxon>Pseudomonadati</taxon>
        <taxon>Bacteroidota</taxon>
        <taxon>Chitinophagia</taxon>
        <taxon>Chitinophagales</taxon>
        <taxon>Chitinophagaceae</taxon>
        <taxon>Pseudobacter</taxon>
    </lineage>
</organism>
<gene>
    <name evidence="3" type="ORF">EV199_2542</name>
</gene>
<dbReference type="AlphaFoldDB" id="A0A4Q7MUC0"/>
<dbReference type="CDD" id="cd02869">
    <property type="entry name" value="PseudoU_synth_RluA_like"/>
    <property type="match status" value="1"/>
</dbReference>
<feature type="domain" description="Pseudouridine synthase RsuA/RluA-like" evidence="2">
    <location>
        <begin position="382"/>
        <end position="528"/>
    </location>
</feature>
<dbReference type="InterPro" id="IPR020103">
    <property type="entry name" value="PsdUridine_synth_cat_dom_sf"/>
</dbReference>
<dbReference type="Proteomes" id="UP000293874">
    <property type="component" value="Unassembled WGS sequence"/>
</dbReference>
<dbReference type="EMBL" id="SGXA01000002">
    <property type="protein sequence ID" value="RZS70650.1"/>
    <property type="molecule type" value="Genomic_DNA"/>
</dbReference>
<dbReference type="GO" id="GO:0003723">
    <property type="term" value="F:RNA binding"/>
    <property type="evidence" value="ECO:0007669"/>
    <property type="project" value="InterPro"/>
</dbReference>
<reference evidence="3 4" key="1">
    <citation type="submission" date="2019-02" db="EMBL/GenBank/DDBJ databases">
        <title>Genomic Encyclopedia of Type Strains, Phase IV (KMG-IV): sequencing the most valuable type-strain genomes for metagenomic binning, comparative biology and taxonomic classification.</title>
        <authorList>
            <person name="Goeker M."/>
        </authorList>
    </citation>
    <scope>NUCLEOTIDE SEQUENCE [LARGE SCALE GENOMIC DNA]</scope>
    <source>
        <strain evidence="3 4">DSM 18116</strain>
    </source>
</reference>